<dbReference type="AlphaFoldDB" id="A0A2P5CK31"/>
<organism evidence="1 2">
    <name type="scientific">Trema orientale</name>
    <name type="common">Charcoal tree</name>
    <name type="synonym">Celtis orientalis</name>
    <dbReference type="NCBI Taxonomy" id="63057"/>
    <lineage>
        <taxon>Eukaryota</taxon>
        <taxon>Viridiplantae</taxon>
        <taxon>Streptophyta</taxon>
        <taxon>Embryophyta</taxon>
        <taxon>Tracheophyta</taxon>
        <taxon>Spermatophyta</taxon>
        <taxon>Magnoliopsida</taxon>
        <taxon>eudicotyledons</taxon>
        <taxon>Gunneridae</taxon>
        <taxon>Pentapetalae</taxon>
        <taxon>rosids</taxon>
        <taxon>fabids</taxon>
        <taxon>Rosales</taxon>
        <taxon>Cannabaceae</taxon>
        <taxon>Trema</taxon>
    </lineage>
</organism>
<gene>
    <name evidence="1" type="ORF">TorRG33x02_281890</name>
</gene>
<proteinExistence type="predicted"/>
<name>A0A2P5CK31_TREOI</name>
<evidence type="ECO:0000313" key="1">
    <source>
        <dbReference type="EMBL" id="PON61365.1"/>
    </source>
</evidence>
<sequence length="103" mass="11722">MCSSGMGITNGFSVDSEMIVSCKMDDCSNGMRCIDGTFHGLISDFLLRQQGLFMDYSKFCKILNPYFQDEFLLFIIISYESSCQIPCVLSPFNVDMYNYKPLT</sequence>
<comment type="caution">
    <text evidence="1">The sequence shown here is derived from an EMBL/GenBank/DDBJ whole genome shotgun (WGS) entry which is preliminary data.</text>
</comment>
<protein>
    <submittedName>
        <fullName evidence="1">Uncharacterized protein</fullName>
    </submittedName>
</protein>
<evidence type="ECO:0000313" key="2">
    <source>
        <dbReference type="Proteomes" id="UP000237000"/>
    </source>
</evidence>
<dbReference type="Proteomes" id="UP000237000">
    <property type="component" value="Unassembled WGS sequence"/>
</dbReference>
<dbReference type="OrthoDB" id="10282214at2759"/>
<dbReference type="InParanoid" id="A0A2P5CK31"/>
<dbReference type="EMBL" id="JXTC01000356">
    <property type="protein sequence ID" value="PON61365.1"/>
    <property type="molecule type" value="Genomic_DNA"/>
</dbReference>
<accession>A0A2P5CK31</accession>
<reference evidence="2" key="1">
    <citation type="submission" date="2016-06" db="EMBL/GenBank/DDBJ databases">
        <title>Parallel loss of symbiosis genes in relatives of nitrogen-fixing non-legume Parasponia.</title>
        <authorList>
            <person name="Van Velzen R."/>
            <person name="Holmer R."/>
            <person name="Bu F."/>
            <person name="Rutten L."/>
            <person name="Van Zeijl A."/>
            <person name="Liu W."/>
            <person name="Santuari L."/>
            <person name="Cao Q."/>
            <person name="Sharma T."/>
            <person name="Shen D."/>
            <person name="Roswanjaya Y."/>
            <person name="Wardhani T."/>
            <person name="Kalhor M.S."/>
            <person name="Jansen J."/>
            <person name="Van den Hoogen J."/>
            <person name="Gungor B."/>
            <person name="Hartog M."/>
            <person name="Hontelez J."/>
            <person name="Verver J."/>
            <person name="Yang W.-C."/>
            <person name="Schijlen E."/>
            <person name="Repin R."/>
            <person name="Schilthuizen M."/>
            <person name="Schranz E."/>
            <person name="Heidstra R."/>
            <person name="Miyata K."/>
            <person name="Fedorova E."/>
            <person name="Kohlen W."/>
            <person name="Bisseling T."/>
            <person name="Smit S."/>
            <person name="Geurts R."/>
        </authorList>
    </citation>
    <scope>NUCLEOTIDE SEQUENCE [LARGE SCALE GENOMIC DNA]</scope>
    <source>
        <strain evidence="2">cv. RG33-2</strain>
    </source>
</reference>
<keyword evidence="2" id="KW-1185">Reference proteome</keyword>